<protein>
    <submittedName>
        <fullName evidence="1">Uncharacterized protein</fullName>
    </submittedName>
</protein>
<dbReference type="AlphaFoldDB" id="A0A166JEM2"/>
<gene>
    <name evidence="1" type="ORF">FIBSPDRAFT_529142</name>
</gene>
<dbReference type="EMBL" id="KV417552">
    <property type="protein sequence ID" value="KZP20778.1"/>
    <property type="molecule type" value="Genomic_DNA"/>
</dbReference>
<evidence type="ECO:0000313" key="2">
    <source>
        <dbReference type="Proteomes" id="UP000076532"/>
    </source>
</evidence>
<organism evidence="1 2">
    <name type="scientific">Athelia psychrophila</name>
    <dbReference type="NCBI Taxonomy" id="1759441"/>
    <lineage>
        <taxon>Eukaryota</taxon>
        <taxon>Fungi</taxon>
        <taxon>Dikarya</taxon>
        <taxon>Basidiomycota</taxon>
        <taxon>Agaricomycotina</taxon>
        <taxon>Agaricomycetes</taxon>
        <taxon>Agaricomycetidae</taxon>
        <taxon>Atheliales</taxon>
        <taxon>Atheliaceae</taxon>
        <taxon>Athelia</taxon>
    </lineage>
</organism>
<sequence length="83" mass="9419">MLNCCTPAERDVPSTSLYFLRSFDRRASCTRYYRRPARDQLPPQLQHPSPDTNILAFLALLALPASLQLGPGIPAARHGQWRR</sequence>
<proteinExistence type="predicted"/>
<name>A0A166JEM2_9AGAM</name>
<keyword evidence="2" id="KW-1185">Reference proteome</keyword>
<dbReference type="Proteomes" id="UP000076532">
    <property type="component" value="Unassembled WGS sequence"/>
</dbReference>
<reference evidence="1 2" key="1">
    <citation type="journal article" date="2016" name="Mol. Biol. Evol.">
        <title>Comparative Genomics of Early-Diverging Mushroom-Forming Fungi Provides Insights into the Origins of Lignocellulose Decay Capabilities.</title>
        <authorList>
            <person name="Nagy L.G."/>
            <person name="Riley R."/>
            <person name="Tritt A."/>
            <person name="Adam C."/>
            <person name="Daum C."/>
            <person name="Floudas D."/>
            <person name="Sun H."/>
            <person name="Yadav J.S."/>
            <person name="Pangilinan J."/>
            <person name="Larsson K.H."/>
            <person name="Matsuura K."/>
            <person name="Barry K."/>
            <person name="Labutti K."/>
            <person name="Kuo R."/>
            <person name="Ohm R.A."/>
            <person name="Bhattacharya S.S."/>
            <person name="Shirouzu T."/>
            <person name="Yoshinaga Y."/>
            <person name="Martin F.M."/>
            <person name="Grigoriev I.V."/>
            <person name="Hibbett D.S."/>
        </authorList>
    </citation>
    <scope>NUCLEOTIDE SEQUENCE [LARGE SCALE GENOMIC DNA]</scope>
    <source>
        <strain evidence="1 2">CBS 109695</strain>
    </source>
</reference>
<evidence type="ECO:0000313" key="1">
    <source>
        <dbReference type="EMBL" id="KZP20778.1"/>
    </source>
</evidence>
<accession>A0A166JEM2</accession>